<evidence type="ECO:0000313" key="12">
    <source>
        <dbReference type="Ensembl" id="ENSPMRP00000021591.1"/>
    </source>
</evidence>
<dbReference type="AlphaFoldDB" id="A0A670JBD5"/>
<keyword evidence="9" id="KW-0297">G-protein coupled receptor</keyword>
<dbReference type="PROSITE" id="PS00237">
    <property type="entry name" value="G_PROTEIN_RECEP_F1_1"/>
    <property type="match status" value="1"/>
</dbReference>
<evidence type="ECO:0000256" key="8">
    <source>
        <dbReference type="ARBA" id="ARBA00023224"/>
    </source>
</evidence>
<keyword evidence="5 10" id="KW-0552">Olfaction</keyword>
<evidence type="ECO:0000256" key="4">
    <source>
        <dbReference type="ARBA" id="ARBA00022692"/>
    </source>
</evidence>
<accession>A0A670JBD5</accession>
<evidence type="ECO:0000259" key="11">
    <source>
        <dbReference type="PROSITE" id="PS50262"/>
    </source>
</evidence>
<evidence type="ECO:0000313" key="13">
    <source>
        <dbReference type="Proteomes" id="UP000472272"/>
    </source>
</evidence>
<keyword evidence="2 10" id="KW-1003">Cell membrane</keyword>
<dbReference type="CDD" id="cd13954">
    <property type="entry name" value="7tmA_OR"/>
    <property type="match status" value="1"/>
</dbReference>
<evidence type="ECO:0000256" key="9">
    <source>
        <dbReference type="RuleBase" id="RU000688"/>
    </source>
</evidence>
<evidence type="ECO:0000256" key="7">
    <source>
        <dbReference type="ARBA" id="ARBA00023136"/>
    </source>
</evidence>
<reference evidence="12 13" key="1">
    <citation type="journal article" date="2019" name="Proc. Natl. Acad. Sci. U.S.A.">
        <title>Regulatory changes in pterin and carotenoid genes underlie balanced color polymorphisms in the wall lizard.</title>
        <authorList>
            <person name="Andrade P."/>
            <person name="Pinho C."/>
            <person name="Perez I de Lanuza G."/>
            <person name="Afonso S."/>
            <person name="Brejcha J."/>
            <person name="Rubin C.J."/>
            <person name="Wallerman O."/>
            <person name="Pereira P."/>
            <person name="Sabatino S.J."/>
            <person name="Bellati A."/>
            <person name="Pellitteri-Rosa D."/>
            <person name="Bosakova Z."/>
            <person name="Bunikis I."/>
            <person name="Carretero M.A."/>
            <person name="Feiner N."/>
            <person name="Marsik P."/>
            <person name="Pauperio F."/>
            <person name="Salvi D."/>
            <person name="Soler L."/>
            <person name="While G.M."/>
            <person name="Uller T."/>
            <person name="Font E."/>
            <person name="Andersson L."/>
            <person name="Carneiro M."/>
        </authorList>
    </citation>
    <scope>NUCLEOTIDE SEQUENCE</scope>
</reference>
<dbReference type="Ensembl" id="ENSPMRT00000022910.1">
    <property type="protein sequence ID" value="ENSPMRP00000021591.1"/>
    <property type="gene ID" value="ENSPMRG00000014010.1"/>
</dbReference>
<dbReference type="PANTHER" id="PTHR26453">
    <property type="entry name" value="OLFACTORY RECEPTOR"/>
    <property type="match status" value="1"/>
</dbReference>
<feature type="transmembrane region" description="Helical" evidence="10">
    <location>
        <begin position="139"/>
        <end position="157"/>
    </location>
</feature>
<evidence type="ECO:0000256" key="5">
    <source>
        <dbReference type="ARBA" id="ARBA00022725"/>
    </source>
</evidence>
<keyword evidence="4 9" id="KW-0812">Transmembrane</keyword>
<dbReference type="FunFam" id="1.20.1070.10:FF:000001">
    <property type="entry name" value="Olfactory receptor"/>
    <property type="match status" value="1"/>
</dbReference>
<dbReference type="Pfam" id="PF13853">
    <property type="entry name" value="7tm_4"/>
    <property type="match status" value="1"/>
</dbReference>
<evidence type="ECO:0000256" key="10">
    <source>
        <dbReference type="RuleBase" id="RU363047"/>
    </source>
</evidence>
<organism evidence="12 13">
    <name type="scientific">Podarcis muralis</name>
    <name type="common">Wall lizard</name>
    <name type="synonym">Lacerta muralis</name>
    <dbReference type="NCBI Taxonomy" id="64176"/>
    <lineage>
        <taxon>Eukaryota</taxon>
        <taxon>Metazoa</taxon>
        <taxon>Chordata</taxon>
        <taxon>Craniata</taxon>
        <taxon>Vertebrata</taxon>
        <taxon>Euteleostomi</taxon>
        <taxon>Lepidosauria</taxon>
        <taxon>Squamata</taxon>
        <taxon>Bifurcata</taxon>
        <taxon>Unidentata</taxon>
        <taxon>Episquamata</taxon>
        <taxon>Laterata</taxon>
        <taxon>Lacertibaenia</taxon>
        <taxon>Lacertidae</taxon>
        <taxon>Podarcis</taxon>
    </lineage>
</organism>
<feature type="domain" description="G-protein coupled receptors family 1 profile" evidence="11">
    <location>
        <begin position="40"/>
        <end position="287"/>
    </location>
</feature>
<keyword evidence="7 10" id="KW-0472">Membrane</keyword>
<dbReference type="SMART" id="SM01381">
    <property type="entry name" value="7TM_GPCR_Srsx"/>
    <property type="match status" value="1"/>
</dbReference>
<keyword evidence="8 9" id="KW-0807">Transducer</keyword>
<dbReference type="OMA" id="VIMINVG"/>
<dbReference type="PRINTS" id="PR00245">
    <property type="entry name" value="OLFACTORYR"/>
</dbReference>
<dbReference type="PROSITE" id="PS50262">
    <property type="entry name" value="G_PROTEIN_RECEP_F1_2"/>
    <property type="match status" value="1"/>
</dbReference>
<name>A0A670JBD5_PODMU</name>
<dbReference type="GeneTree" id="ENSGT01050000244869"/>
<sequence>MLKDNFTLVIKFTLLGFSEVQGLQIFFTLFLAIYLLTLLGNAVILFTIRLSPQLHSPMYYFLSELSLLDVCYSTTTVPKMMAGFINGSQSISYQSCVAQLYFFHFCGGTEGFLLTVMAFDRYVAICNPLRYSSIMSKMVCAQFIAGTCLVGTIHSTIQTVLTFRLPYCGPYELEHYFCDVPPLLKVACADTSINKVVIMINVGVVALCCFILIAGSYAHIVATILKMRSEEGKRKAFSTCTAHLIVVLTLYVPCVLIYLQPATTNSVQKVMSIFYTAITPALNPIIYSLRSEEIKRAMKKLVFRKVFC</sequence>
<feature type="transmembrane region" description="Helical" evidence="10">
    <location>
        <begin position="271"/>
        <end position="289"/>
    </location>
</feature>
<dbReference type="InterPro" id="IPR000276">
    <property type="entry name" value="GPCR_Rhodpsn"/>
</dbReference>
<evidence type="ECO:0000256" key="2">
    <source>
        <dbReference type="ARBA" id="ARBA00022475"/>
    </source>
</evidence>
<feature type="transmembrane region" description="Helical" evidence="10">
    <location>
        <begin position="237"/>
        <end position="259"/>
    </location>
</feature>
<comment type="subcellular location">
    <subcellularLocation>
        <location evidence="1 10">Cell membrane</location>
        <topology evidence="1 10">Multi-pass membrane protein</topology>
    </subcellularLocation>
</comment>
<keyword evidence="9" id="KW-0675">Receptor</keyword>
<dbReference type="InterPro" id="IPR000725">
    <property type="entry name" value="Olfact_rcpt"/>
</dbReference>
<dbReference type="PRINTS" id="PR00237">
    <property type="entry name" value="GPCRRHODOPSN"/>
</dbReference>
<dbReference type="GO" id="GO:0004984">
    <property type="term" value="F:olfactory receptor activity"/>
    <property type="evidence" value="ECO:0007669"/>
    <property type="project" value="InterPro"/>
</dbReference>
<evidence type="ECO:0000256" key="1">
    <source>
        <dbReference type="ARBA" id="ARBA00004651"/>
    </source>
</evidence>
<reference evidence="12" key="3">
    <citation type="submission" date="2025-09" db="UniProtKB">
        <authorList>
            <consortium name="Ensembl"/>
        </authorList>
    </citation>
    <scope>IDENTIFICATION</scope>
</reference>
<keyword evidence="6 10" id="KW-1133">Transmembrane helix</keyword>
<keyword evidence="13" id="KW-1185">Reference proteome</keyword>
<reference evidence="12" key="2">
    <citation type="submission" date="2025-08" db="UniProtKB">
        <authorList>
            <consortium name="Ensembl"/>
        </authorList>
    </citation>
    <scope>IDENTIFICATION</scope>
</reference>
<dbReference type="InterPro" id="IPR017452">
    <property type="entry name" value="GPCR_Rhodpsn_7TM"/>
</dbReference>
<dbReference type="SUPFAM" id="SSF81321">
    <property type="entry name" value="Family A G protein-coupled receptor-like"/>
    <property type="match status" value="1"/>
</dbReference>
<dbReference type="GO" id="GO:0005886">
    <property type="term" value="C:plasma membrane"/>
    <property type="evidence" value="ECO:0007669"/>
    <property type="project" value="UniProtKB-SubCell"/>
</dbReference>
<evidence type="ECO:0000256" key="6">
    <source>
        <dbReference type="ARBA" id="ARBA00022989"/>
    </source>
</evidence>
<gene>
    <name evidence="12" type="primary">LOC114583474</name>
</gene>
<feature type="transmembrane region" description="Helical" evidence="10">
    <location>
        <begin position="198"/>
        <end position="225"/>
    </location>
</feature>
<proteinExistence type="inferred from homology"/>
<dbReference type="GO" id="GO:0004930">
    <property type="term" value="F:G protein-coupled receptor activity"/>
    <property type="evidence" value="ECO:0007669"/>
    <property type="project" value="UniProtKB-KW"/>
</dbReference>
<protein>
    <recommendedName>
        <fullName evidence="10">Olfactory receptor</fullName>
    </recommendedName>
</protein>
<keyword evidence="3 10" id="KW-0716">Sensory transduction</keyword>
<comment type="similarity">
    <text evidence="9">Belongs to the G-protein coupled receptor 1 family.</text>
</comment>
<dbReference type="Proteomes" id="UP000472272">
    <property type="component" value="Chromosome 13"/>
</dbReference>
<feature type="transmembrane region" description="Helical" evidence="10">
    <location>
        <begin position="25"/>
        <end position="48"/>
    </location>
</feature>
<evidence type="ECO:0000256" key="3">
    <source>
        <dbReference type="ARBA" id="ARBA00022606"/>
    </source>
</evidence>
<dbReference type="Gene3D" id="1.20.1070.10">
    <property type="entry name" value="Rhodopsin 7-helix transmembrane proteins"/>
    <property type="match status" value="1"/>
</dbReference>